<keyword evidence="2" id="KW-0614">Plasmid</keyword>
<evidence type="ECO:0000256" key="1">
    <source>
        <dbReference type="SAM" id="MobiDB-lite"/>
    </source>
</evidence>
<name>A0A2R4VTJ9_9PROT</name>
<dbReference type="KEGG" id="ahu:A6A40_20395"/>
<sequence>MTLALPHPLRQGEAVVLAVTVGRISRGQAVEITTADGRPIGTAAPFGPQRGQGAGTFGIPVPAEALRDGRLALRLRVTTAHGAPPRPPTAEEVPDLRLSIIGPPP</sequence>
<feature type="region of interest" description="Disordered" evidence="1">
    <location>
        <begin position="36"/>
        <end position="57"/>
    </location>
</feature>
<dbReference type="OrthoDB" id="1551408at2"/>
<dbReference type="EMBL" id="CP028903">
    <property type="protein sequence ID" value="AWB07770.1"/>
    <property type="molecule type" value="Genomic_DNA"/>
</dbReference>
<geneLocation type="plasmid" evidence="2 3">
    <name>pYZ2</name>
</geneLocation>
<keyword evidence="3" id="KW-1185">Reference proteome</keyword>
<organism evidence="2 3">
    <name type="scientific">Azospirillum humicireducens</name>
    <dbReference type="NCBI Taxonomy" id="1226968"/>
    <lineage>
        <taxon>Bacteria</taxon>
        <taxon>Pseudomonadati</taxon>
        <taxon>Pseudomonadota</taxon>
        <taxon>Alphaproteobacteria</taxon>
        <taxon>Rhodospirillales</taxon>
        <taxon>Azospirillaceae</taxon>
        <taxon>Azospirillum</taxon>
    </lineage>
</organism>
<reference evidence="2 3" key="1">
    <citation type="submission" date="2018-04" db="EMBL/GenBank/DDBJ databases">
        <title>Complete genome sequence of the nitrogen-fixing bacterium Azospirillum humicireducens type strain SgZ-5.</title>
        <authorList>
            <person name="Yu Z."/>
        </authorList>
    </citation>
    <scope>NUCLEOTIDE SEQUENCE [LARGE SCALE GENOMIC DNA]</scope>
    <source>
        <strain evidence="2 3">SgZ-5</strain>
        <plasmid evidence="2 3">pYZ2</plasmid>
    </source>
</reference>
<gene>
    <name evidence="2" type="ORF">A6A40_20395</name>
</gene>
<proteinExistence type="predicted"/>
<accession>A0A2R4VTJ9</accession>
<feature type="region of interest" description="Disordered" evidence="1">
    <location>
        <begin position="78"/>
        <end position="105"/>
    </location>
</feature>
<dbReference type="AlphaFoldDB" id="A0A2R4VTJ9"/>
<evidence type="ECO:0000313" key="3">
    <source>
        <dbReference type="Proteomes" id="UP000077405"/>
    </source>
</evidence>
<protein>
    <submittedName>
        <fullName evidence="2">Uncharacterized protein</fullName>
    </submittedName>
</protein>
<dbReference type="Proteomes" id="UP000077405">
    <property type="component" value="Plasmid pYZ2"/>
</dbReference>
<evidence type="ECO:0000313" key="2">
    <source>
        <dbReference type="EMBL" id="AWB07770.1"/>
    </source>
</evidence>